<dbReference type="SUPFAM" id="SSF56300">
    <property type="entry name" value="Metallo-dependent phosphatases"/>
    <property type="match status" value="1"/>
</dbReference>
<dbReference type="AlphaFoldDB" id="A0A6J4UKZ5"/>
<evidence type="ECO:0000313" key="3">
    <source>
        <dbReference type="EMBL" id="CAA9553491.1"/>
    </source>
</evidence>
<protein>
    <submittedName>
        <fullName evidence="3">Diadenosine tetraphosphatase</fullName>
    </submittedName>
</protein>
<dbReference type="GO" id="GO:0016791">
    <property type="term" value="F:phosphatase activity"/>
    <property type="evidence" value="ECO:0007669"/>
    <property type="project" value="TreeGrafter"/>
</dbReference>
<reference evidence="3" key="1">
    <citation type="submission" date="2020-02" db="EMBL/GenBank/DDBJ databases">
        <authorList>
            <person name="Meier V. D."/>
        </authorList>
    </citation>
    <scope>NUCLEOTIDE SEQUENCE</scope>
    <source>
        <strain evidence="3">AVDCRST_MAG18</strain>
    </source>
</reference>
<evidence type="ECO:0000259" key="2">
    <source>
        <dbReference type="Pfam" id="PF12850"/>
    </source>
</evidence>
<accession>A0A6J4UKZ5</accession>
<dbReference type="InterPro" id="IPR024654">
    <property type="entry name" value="Calcineurin-like_PHP_lpxH"/>
</dbReference>
<comment type="similarity">
    <text evidence="1">Belongs to the metallophosphoesterase superfamily. YfcE family.</text>
</comment>
<dbReference type="PIRSF" id="PIRSF000883">
    <property type="entry name" value="Pesterase_MJ0912"/>
    <property type="match status" value="1"/>
</dbReference>
<dbReference type="InterPro" id="IPR011152">
    <property type="entry name" value="Pesterase_MJ0912"/>
</dbReference>
<dbReference type="EMBL" id="CADCWN010000035">
    <property type="protein sequence ID" value="CAA9553491.1"/>
    <property type="molecule type" value="Genomic_DNA"/>
</dbReference>
<dbReference type="InterPro" id="IPR050126">
    <property type="entry name" value="Ap4A_hydrolase"/>
</dbReference>
<dbReference type="Pfam" id="PF12850">
    <property type="entry name" value="Metallophos_2"/>
    <property type="match status" value="1"/>
</dbReference>
<evidence type="ECO:0000256" key="1">
    <source>
        <dbReference type="ARBA" id="ARBA00008950"/>
    </source>
</evidence>
<feature type="domain" description="Calcineurin-like phosphoesterase" evidence="2">
    <location>
        <begin position="36"/>
        <end position="241"/>
    </location>
</feature>
<dbReference type="PANTHER" id="PTHR42850:SF2">
    <property type="entry name" value="BLL5683 PROTEIN"/>
    <property type="match status" value="1"/>
</dbReference>
<organism evidence="3">
    <name type="scientific">uncultured Thermomicrobiales bacterium</name>
    <dbReference type="NCBI Taxonomy" id="1645740"/>
    <lineage>
        <taxon>Bacteria</taxon>
        <taxon>Pseudomonadati</taxon>
        <taxon>Thermomicrobiota</taxon>
        <taxon>Thermomicrobia</taxon>
        <taxon>Thermomicrobiales</taxon>
        <taxon>environmental samples</taxon>
    </lineage>
</organism>
<gene>
    <name evidence="3" type="ORF">AVDCRST_MAG18-502</name>
</gene>
<dbReference type="GO" id="GO:0005737">
    <property type="term" value="C:cytoplasm"/>
    <property type="evidence" value="ECO:0007669"/>
    <property type="project" value="TreeGrafter"/>
</dbReference>
<sequence>MPSGRRLLVVLRSVSVAAPDSALGTRHSALLEGLLMRVLLITDIHANLTALEAVVADAGPVDVVWCLGDVVGYGPNPNECCTWVEGHAEITVVGNHDWAALGRLDLDDFNESARQATLWTVEQLTPHAYQWLDALPNRFIEGETTLVHGSPRHPIWEYLLRPAQAAANFEYFDTDICFVGHTHAPAIFQEELARLGEPGYVPPYGEPITLSGGRFLVNPGSVGQPRDGDPRAAYAIYEPETRTIEFRRLAYDIAKVQGQMREAGLPEPLVVRLARGL</sequence>
<dbReference type="PANTHER" id="PTHR42850">
    <property type="entry name" value="METALLOPHOSPHOESTERASE"/>
    <property type="match status" value="1"/>
</dbReference>
<proteinExistence type="inferred from homology"/>
<dbReference type="InterPro" id="IPR029052">
    <property type="entry name" value="Metallo-depent_PP-like"/>
</dbReference>
<dbReference type="Gene3D" id="3.60.21.10">
    <property type="match status" value="1"/>
</dbReference>
<name>A0A6J4UKZ5_9BACT</name>